<name>A0A420ALU1_SPHD1</name>
<gene>
    <name evidence="1" type="ORF">DFQ12_4492</name>
</gene>
<sequence>MKLRSDLVLRTIGSDHLIVDPSQDMVDLSTVYTLNSTAAWLWEQLKEKEFDTTTIVKLLCENYEVEEEQAQSDAKVLLADFEKQGLLEK</sequence>
<dbReference type="AlphaFoldDB" id="A0A420ALU1"/>
<organism evidence="1 2">
    <name type="scientific">Sphingobacterium detergens</name>
    <dbReference type="NCBI Taxonomy" id="1145106"/>
    <lineage>
        <taxon>Bacteria</taxon>
        <taxon>Pseudomonadati</taxon>
        <taxon>Bacteroidota</taxon>
        <taxon>Sphingobacteriia</taxon>
        <taxon>Sphingobacteriales</taxon>
        <taxon>Sphingobacteriaceae</taxon>
        <taxon>Sphingobacterium</taxon>
    </lineage>
</organism>
<dbReference type="InterPro" id="IPR008792">
    <property type="entry name" value="PQQD"/>
</dbReference>
<keyword evidence="2" id="KW-1185">Reference proteome</keyword>
<dbReference type="EMBL" id="RAPY01000005">
    <property type="protein sequence ID" value="RKE45419.1"/>
    <property type="molecule type" value="Genomic_DNA"/>
</dbReference>
<evidence type="ECO:0000313" key="2">
    <source>
        <dbReference type="Proteomes" id="UP000286246"/>
    </source>
</evidence>
<accession>A0A420ALU1</accession>
<dbReference type="Gene3D" id="1.10.10.1150">
    <property type="entry name" value="Coenzyme PQQ synthesis protein D (PqqD)"/>
    <property type="match status" value="1"/>
</dbReference>
<evidence type="ECO:0000313" key="1">
    <source>
        <dbReference type="EMBL" id="RKE45419.1"/>
    </source>
</evidence>
<comment type="caution">
    <text evidence="1">The sequence shown here is derived from an EMBL/GenBank/DDBJ whole genome shotgun (WGS) entry which is preliminary data.</text>
</comment>
<dbReference type="RefSeq" id="WP_120261165.1">
    <property type="nucleotide sequence ID" value="NZ_RAPY01000005.1"/>
</dbReference>
<dbReference type="OrthoDB" id="9795908at2"/>
<proteinExistence type="predicted"/>
<dbReference type="Pfam" id="PF05402">
    <property type="entry name" value="PqqD"/>
    <property type="match status" value="1"/>
</dbReference>
<dbReference type="Proteomes" id="UP000286246">
    <property type="component" value="Unassembled WGS sequence"/>
</dbReference>
<protein>
    <submittedName>
        <fullName evidence="1">Coenzyme PQQ synthesis protein D (PqqD)</fullName>
    </submittedName>
</protein>
<dbReference type="InterPro" id="IPR041881">
    <property type="entry name" value="PqqD_sf"/>
</dbReference>
<reference evidence="1 2" key="1">
    <citation type="submission" date="2018-09" db="EMBL/GenBank/DDBJ databases">
        <title>Genomic Encyclopedia of Type Strains, Phase III (KMG-III): the genomes of soil and plant-associated and newly described type strains.</title>
        <authorList>
            <person name="Whitman W."/>
        </authorList>
    </citation>
    <scope>NUCLEOTIDE SEQUENCE [LARGE SCALE GENOMIC DNA]</scope>
    <source>
        <strain evidence="1 2">CECT 7938</strain>
    </source>
</reference>